<feature type="domain" description="NERD" evidence="1">
    <location>
        <begin position="38"/>
        <end position="149"/>
    </location>
</feature>
<dbReference type="Proteomes" id="UP000789845">
    <property type="component" value="Unassembled WGS sequence"/>
</dbReference>
<name>A0A9C7G9U6_9BACI</name>
<dbReference type="EMBL" id="CAKJTG010000011">
    <property type="protein sequence ID" value="CAG9608574.1"/>
    <property type="molecule type" value="Genomic_DNA"/>
</dbReference>
<evidence type="ECO:0000259" key="1">
    <source>
        <dbReference type="PROSITE" id="PS50965"/>
    </source>
</evidence>
<reference evidence="2" key="1">
    <citation type="submission" date="2021-10" db="EMBL/GenBank/DDBJ databases">
        <authorList>
            <person name="Criscuolo A."/>
        </authorList>
    </citation>
    <scope>NUCLEOTIDE SEQUENCE</scope>
    <source>
        <strain evidence="2">CIP111885</strain>
    </source>
</reference>
<sequence length="305" mass="35632">MNILKKRLESDELKRLRYLNSRVILSDKDASHYFTIKKGFEGELNFDEWAAENLPSYWIMICDLLLEFINTLFQIDSLIFTGEKIYLFNVKNHEGDYYIKDGKWYSPNNTEIIDPLNQLIRSESLLKKLLHDLGYNIPIASYLLFINPEFHLYGAPKNQPIIFPTQLNRFSNKLNMQTSKTTDHHKKIAEKLSSLHINKSPFERVPDYHFGELKKGIIYDCCGSFVSSVVGGKIVCDRCGFEEDLDAAVLRGVEEFVFLFPDRRITTESIYEWCGGVVSKRSIRRILLKNLKLVRFSKHSYYVYP</sequence>
<keyword evidence="3" id="KW-1185">Reference proteome</keyword>
<evidence type="ECO:0000313" key="3">
    <source>
        <dbReference type="Proteomes" id="UP000789845"/>
    </source>
</evidence>
<gene>
    <name evidence="2" type="ORF">NEOCIP111885_02291</name>
</gene>
<dbReference type="AlphaFoldDB" id="A0A9C7G9U6"/>
<dbReference type="Pfam" id="PF08378">
    <property type="entry name" value="NERD"/>
    <property type="match status" value="1"/>
</dbReference>
<accession>A0A9C7G9U6</accession>
<comment type="caution">
    <text evidence="2">The sequence shown here is derived from an EMBL/GenBank/DDBJ whole genome shotgun (WGS) entry which is preliminary data.</text>
</comment>
<protein>
    <recommendedName>
        <fullName evidence="1">NERD domain-containing protein</fullName>
    </recommendedName>
</protein>
<proteinExistence type="predicted"/>
<organism evidence="2 3">
    <name type="scientific">Pseudoneobacillus rhizosphaerae</name>
    <dbReference type="NCBI Taxonomy" id="2880968"/>
    <lineage>
        <taxon>Bacteria</taxon>
        <taxon>Bacillati</taxon>
        <taxon>Bacillota</taxon>
        <taxon>Bacilli</taxon>
        <taxon>Bacillales</taxon>
        <taxon>Bacillaceae</taxon>
        <taxon>Pseudoneobacillus</taxon>
    </lineage>
</organism>
<dbReference type="InterPro" id="IPR011528">
    <property type="entry name" value="NERD"/>
</dbReference>
<evidence type="ECO:0000313" key="2">
    <source>
        <dbReference type="EMBL" id="CAG9608574.1"/>
    </source>
</evidence>
<dbReference type="PROSITE" id="PS50965">
    <property type="entry name" value="NERD"/>
    <property type="match status" value="1"/>
</dbReference>
<dbReference type="RefSeq" id="WP_230496820.1">
    <property type="nucleotide sequence ID" value="NZ_CAKJTG010000011.1"/>
</dbReference>